<dbReference type="AlphaFoldDB" id="A0A1H5SAH0"/>
<dbReference type="EMBL" id="FNUT01000001">
    <property type="protein sequence ID" value="SEF47562.1"/>
    <property type="molecule type" value="Genomic_DNA"/>
</dbReference>
<sequence length="159" mass="17620">MKKFIALFVAAFAFIAISNAQTSIQPAKVGVSYGKKIDKSGAISVKQLEKALASKDNYTGKIEGEVIQVCKKKGCFITLKREGDQEPIMVRFTDYAYFLPQDITGKTVVLEGRAKVKETTVEWQKHYAEDMGKSKEEIAKITKPRKDISIVADGVLVVK</sequence>
<dbReference type="Proteomes" id="UP000236731">
    <property type="component" value="Unassembled WGS sequence"/>
</dbReference>
<reference evidence="3" key="1">
    <citation type="submission" date="2016-10" db="EMBL/GenBank/DDBJ databases">
        <authorList>
            <person name="Varghese N."/>
            <person name="Submissions S."/>
        </authorList>
    </citation>
    <scope>NUCLEOTIDE SEQUENCE [LARGE SCALE GENOMIC DNA]</scope>
    <source>
        <strain evidence="3">DSM 22361</strain>
    </source>
</reference>
<evidence type="ECO:0000313" key="3">
    <source>
        <dbReference type="Proteomes" id="UP000236731"/>
    </source>
</evidence>
<keyword evidence="3" id="KW-1185">Reference proteome</keyword>
<evidence type="ECO:0000313" key="2">
    <source>
        <dbReference type="EMBL" id="SEF47562.1"/>
    </source>
</evidence>
<proteinExistence type="predicted"/>
<accession>A0A1H5SAH0</accession>
<dbReference type="InterPro" id="IPR032577">
    <property type="entry name" value="DUF4920"/>
</dbReference>
<dbReference type="RefSeq" id="WP_103904870.1">
    <property type="nucleotide sequence ID" value="NZ_CP049246.1"/>
</dbReference>
<evidence type="ECO:0008006" key="4">
    <source>
        <dbReference type="Google" id="ProtNLM"/>
    </source>
</evidence>
<name>A0A1H5SAH0_9SPHI</name>
<organism evidence="2 3">
    <name type="scientific">Sphingobacterium lactis</name>
    <dbReference type="NCBI Taxonomy" id="797291"/>
    <lineage>
        <taxon>Bacteria</taxon>
        <taxon>Pseudomonadati</taxon>
        <taxon>Bacteroidota</taxon>
        <taxon>Sphingobacteriia</taxon>
        <taxon>Sphingobacteriales</taxon>
        <taxon>Sphingobacteriaceae</taxon>
        <taxon>Sphingobacterium</taxon>
    </lineage>
</organism>
<gene>
    <name evidence="2" type="ORF">SAMN05421877_101209</name>
</gene>
<keyword evidence="1" id="KW-0732">Signal</keyword>
<feature type="signal peptide" evidence="1">
    <location>
        <begin position="1"/>
        <end position="20"/>
    </location>
</feature>
<dbReference type="Pfam" id="PF16267">
    <property type="entry name" value="DUF4920"/>
    <property type="match status" value="1"/>
</dbReference>
<protein>
    <recommendedName>
        <fullName evidence="4">DUF4920 domain-containing protein</fullName>
    </recommendedName>
</protein>
<dbReference type="OrthoDB" id="129527at2"/>
<feature type="chain" id="PRO_5009283800" description="DUF4920 domain-containing protein" evidence="1">
    <location>
        <begin position="21"/>
        <end position="159"/>
    </location>
</feature>
<evidence type="ECO:0000256" key="1">
    <source>
        <dbReference type="SAM" id="SignalP"/>
    </source>
</evidence>